<sequence length="739" mass="86553">MVNFCGEVLEKKLHNAESGSLKSDAFNQVQGDGKSCKMIKLVLMLAGVIGVIGAIGFFYVAYEYSRMPAENTTAYVELNIENTKLERKTRSVQAYLNDDVISNTTNDVETTTTGELFEPEPKGMNLYTEKQKNEIRKFTFPNVLWSAVRRKYRNETSLSLKLREYVEQQNFIFKRYYVEVENITTSYEYNTRTHPIKIPRPSTMKVTIDYEPELKFLGSLLFSDLSGILVGEIKSIQQKIIGIYSSLLNNMNHLESGKPLLILTFKSNINDWLYYFRSVSTANITEYNNDMTNQLLSNNCTYDSACGDIYNTQAIVMTYEDMKVAYEKRSLFEKLNFKVVVYDLGNIYETEENLKSAYLTLNQLPNTKNKIILLNTFDNHQVYLYKYIYMSMWSSVYKKNLSIYEKYMENCQRKCYTEKYYKFNKSSWCTEFDVQQTEKEMKILKSFTFKTDPIIYEQNYPIHDERAVYCKLTPNQKQHYQILEKSIDMDISKKVFNFTKAIKTTKVLRALVNHVLQTRNYWHDELIEYAISQVEINNMVKHSRTKQLRSVDYASMSDMEINRVFTPYHYLKSIIIKNDTILNGSGKFNKLNEMLPALTHRRHKVAIFSERSDIFIIERYLSLKHYQFLKVDNETASDKQMAILNQFNNNTSTSIIIVPFVDVCKEFILNLSSVDTVIMFSVTFQDNYLKTINECYHLGEKKPVIVERLISEDTIEQYIYQTKPKDLQDFQDKVFATAG</sequence>
<keyword evidence="5" id="KW-1185">Reference proteome</keyword>
<evidence type="ECO:0000313" key="4">
    <source>
        <dbReference type="EMBL" id="KAF7997027.1"/>
    </source>
</evidence>
<dbReference type="Pfam" id="PF00271">
    <property type="entry name" value="Helicase_C"/>
    <property type="match status" value="1"/>
</dbReference>
<protein>
    <recommendedName>
        <fullName evidence="3">Helicase C-terminal domain-containing protein</fullName>
    </recommendedName>
</protein>
<evidence type="ECO:0000313" key="5">
    <source>
        <dbReference type="Proteomes" id="UP000639338"/>
    </source>
</evidence>
<keyword evidence="2" id="KW-1133">Transmembrane helix</keyword>
<proteinExistence type="predicted"/>
<accession>A0A834Y592</accession>
<evidence type="ECO:0000256" key="1">
    <source>
        <dbReference type="ARBA" id="ARBA00022801"/>
    </source>
</evidence>
<evidence type="ECO:0000259" key="3">
    <source>
        <dbReference type="Pfam" id="PF00271"/>
    </source>
</evidence>
<keyword evidence="2" id="KW-0812">Transmembrane</keyword>
<dbReference type="SUPFAM" id="SSF52540">
    <property type="entry name" value="P-loop containing nucleoside triphosphate hydrolases"/>
    <property type="match status" value="1"/>
</dbReference>
<feature type="domain" description="Helicase C-terminal" evidence="3">
    <location>
        <begin position="587"/>
        <end position="684"/>
    </location>
</feature>
<dbReference type="PANTHER" id="PTHR10799">
    <property type="entry name" value="SNF2/RAD54 HELICASE FAMILY"/>
    <property type="match status" value="1"/>
</dbReference>
<dbReference type="InterPro" id="IPR001650">
    <property type="entry name" value="Helicase_C-like"/>
</dbReference>
<name>A0A834Y592_APHGI</name>
<dbReference type="Gene3D" id="3.40.50.300">
    <property type="entry name" value="P-loop containing nucleotide triphosphate hydrolases"/>
    <property type="match status" value="1"/>
</dbReference>
<feature type="transmembrane region" description="Helical" evidence="2">
    <location>
        <begin position="41"/>
        <end position="62"/>
    </location>
</feature>
<keyword evidence="1" id="KW-0378">Hydrolase</keyword>
<dbReference type="Proteomes" id="UP000639338">
    <property type="component" value="Unassembled WGS sequence"/>
</dbReference>
<dbReference type="InterPro" id="IPR049730">
    <property type="entry name" value="SNF2/RAD54-like_C"/>
</dbReference>
<gene>
    <name evidence="4" type="ORF">HCN44_005304</name>
</gene>
<reference evidence="4 5" key="1">
    <citation type="submission" date="2020-08" db="EMBL/GenBank/DDBJ databases">
        <title>Aphidius gifuensis genome sequencing and assembly.</title>
        <authorList>
            <person name="Du Z."/>
        </authorList>
    </citation>
    <scope>NUCLEOTIDE SEQUENCE [LARGE SCALE GENOMIC DNA]</scope>
    <source>
        <strain evidence="4">YNYX2018</strain>
        <tissue evidence="4">Adults</tissue>
    </source>
</reference>
<comment type="caution">
    <text evidence="4">The sequence shown here is derived from an EMBL/GenBank/DDBJ whole genome shotgun (WGS) entry which is preliminary data.</text>
</comment>
<evidence type="ECO:0000256" key="2">
    <source>
        <dbReference type="SAM" id="Phobius"/>
    </source>
</evidence>
<keyword evidence="2" id="KW-0472">Membrane</keyword>
<dbReference type="AlphaFoldDB" id="A0A834Y592"/>
<dbReference type="CDD" id="cd18793">
    <property type="entry name" value="SF2_C_SNF"/>
    <property type="match status" value="1"/>
</dbReference>
<dbReference type="InterPro" id="IPR027417">
    <property type="entry name" value="P-loop_NTPase"/>
</dbReference>
<dbReference type="EMBL" id="JACMRX010000001">
    <property type="protein sequence ID" value="KAF7997027.1"/>
    <property type="molecule type" value="Genomic_DNA"/>
</dbReference>
<dbReference type="GO" id="GO:0016787">
    <property type="term" value="F:hydrolase activity"/>
    <property type="evidence" value="ECO:0007669"/>
    <property type="project" value="UniProtKB-KW"/>
</dbReference>
<organism evidence="4 5">
    <name type="scientific">Aphidius gifuensis</name>
    <name type="common">Parasitoid wasp</name>
    <dbReference type="NCBI Taxonomy" id="684658"/>
    <lineage>
        <taxon>Eukaryota</taxon>
        <taxon>Metazoa</taxon>
        <taxon>Ecdysozoa</taxon>
        <taxon>Arthropoda</taxon>
        <taxon>Hexapoda</taxon>
        <taxon>Insecta</taxon>
        <taxon>Pterygota</taxon>
        <taxon>Neoptera</taxon>
        <taxon>Endopterygota</taxon>
        <taxon>Hymenoptera</taxon>
        <taxon>Apocrita</taxon>
        <taxon>Ichneumonoidea</taxon>
        <taxon>Braconidae</taxon>
        <taxon>Aphidiinae</taxon>
        <taxon>Aphidius</taxon>
    </lineage>
</organism>